<reference evidence="1" key="1">
    <citation type="journal article" date="2015" name="Nature">
        <title>Complex archaea that bridge the gap between prokaryotes and eukaryotes.</title>
        <authorList>
            <person name="Spang A."/>
            <person name="Saw J.H."/>
            <person name="Jorgensen S.L."/>
            <person name="Zaremba-Niedzwiedzka K."/>
            <person name="Martijn J."/>
            <person name="Lind A.E."/>
            <person name="van Eijk R."/>
            <person name="Schleper C."/>
            <person name="Guy L."/>
            <person name="Ettema T.J."/>
        </authorList>
    </citation>
    <scope>NUCLEOTIDE SEQUENCE</scope>
</reference>
<dbReference type="AlphaFoldDB" id="A0A0F8ZWR0"/>
<name>A0A0F8ZWR0_9ZZZZ</name>
<proteinExistence type="predicted"/>
<dbReference type="EMBL" id="LAZR01045668">
    <property type="protein sequence ID" value="KKK98318.1"/>
    <property type="molecule type" value="Genomic_DNA"/>
</dbReference>
<comment type="caution">
    <text evidence="1">The sequence shown here is derived from an EMBL/GenBank/DDBJ whole genome shotgun (WGS) entry which is preliminary data.</text>
</comment>
<protein>
    <submittedName>
        <fullName evidence="1">Uncharacterized protein</fullName>
    </submittedName>
</protein>
<evidence type="ECO:0000313" key="1">
    <source>
        <dbReference type="EMBL" id="KKK98318.1"/>
    </source>
</evidence>
<gene>
    <name evidence="1" type="ORF">LCGC14_2643940</name>
</gene>
<accession>A0A0F8ZWR0</accession>
<organism evidence="1">
    <name type="scientific">marine sediment metagenome</name>
    <dbReference type="NCBI Taxonomy" id="412755"/>
    <lineage>
        <taxon>unclassified sequences</taxon>
        <taxon>metagenomes</taxon>
        <taxon>ecological metagenomes</taxon>
    </lineage>
</organism>
<sequence length="83" mass="8605">MATWDFTTSEAAVAKAGVNKNSVSLAAVTMAKWYDEAAGSIELETAKSYTDNFSSLPAGIQSAVGDVCSSKIAMKMIGFDTSG</sequence>
<feature type="non-terminal residue" evidence="1">
    <location>
        <position position="83"/>
    </location>
</feature>